<evidence type="ECO:0000256" key="6">
    <source>
        <dbReference type="ARBA" id="ARBA00022777"/>
    </source>
</evidence>
<dbReference type="EC" id="2.7.1.2" evidence="2"/>
<dbReference type="RefSeq" id="WP_147619058.1">
    <property type="nucleotide sequence ID" value="NZ_JACOQH010000007.1"/>
</dbReference>
<dbReference type="SUPFAM" id="SSF53067">
    <property type="entry name" value="Actin-like ATPase domain"/>
    <property type="match status" value="1"/>
</dbReference>
<evidence type="ECO:0000256" key="5">
    <source>
        <dbReference type="ARBA" id="ARBA00022741"/>
    </source>
</evidence>
<dbReference type="InterPro" id="IPR004654">
    <property type="entry name" value="ROK_glcA"/>
</dbReference>
<dbReference type="InterPro" id="IPR049874">
    <property type="entry name" value="ROK_cs"/>
</dbReference>
<dbReference type="PANTHER" id="PTHR18964">
    <property type="entry name" value="ROK (REPRESSOR, ORF, KINASE) FAMILY"/>
    <property type="match status" value="1"/>
</dbReference>
<dbReference type="PROSITE" id="PS01125">
    <property type="entry name" value="ROK"/>
    <property type="match status" value="1"/>
</dbReference>
<dbReference type="Pfam" id="PF00480">
    <property type="entry name" value="ROK"/>
    <property type="match status" value="1"/>
</dbReference>
<gene>
    <name evidence="9" type="ORF">H8Z76_10250</name>
</gene>
<dbReference type="InterPro" id="IPR043129">
    <property type="entry name" value="ATPase_NBD"/>
</dbReference>
<comment type="caution">
    <text evidence="9">The sequence shown here is derived from an EMBL/GenBank/DDBJ whole genome shotgun (WGS) entry which is preliminary data.</text>
</comment>
<comment type="similarity">
    <text evidence="1">Belongs to the ROK (NagC/XylR) family.</text>
</comment>
<evidence type="ECO:0000256" key="1">
    <source>
        <dbReference type="ARBA" id="ARBA00006479"/>
    </source>
</evidence>
<evidence type="ECO:0000256" key="4">
    <source>
        <dbReference type="ARBA" id="ARBA00022679"/>
    </source>
</evidence>
<protein>
    <recommendedName>
        <fullName evidence="3">Glucokinase</fullName>
        <ecNumber evidence="2">2.7.1.2</ecNumber>
    </recommendedName>
    <alternativeName>
        <fullName evidence="8">Glucose kinase</fullName>
    </alternativeName>
</protein>
<dbReference type="PANTHER" id="PTHR18964:SF149">
    <property type="entry name" value="BIFUNCTIONAL UDP-N-ACETYLGLUCOSAMINE 2-EPIMERASE_N-ACETYLMANNOSAMINE KINASE"/>
    <property type="match status" value="1"/>
</dbReference>
<proteinExistence type="inferred from homology"/>
<name>A0ABR7IBR7_9FIRM</name>
<reference evidence="9 10" key="1">
    <citation type="submission" date="2020-08" db="EMBL/GenBank/DDBJ databases">
        <title>Genome public.</title>
        <authorList>
            <person name="Liu C."/>
            <person name="Sun Q."/>
        </authorList>
    </citation>
    <scope>NUCLEOTIDE SEQUENCE [LARGE SCALE GENOMIC DNA]</scope>
    <source>
        <strain evidence="9 10">BX0805</strain>
    </source>
</reference>
<organism evidence="9 10">
    <name type="scientific">Roseburia yibonii</name>
    <dbReference type="NCBI Taxonomy" id="2763063"/>
    <lineage>
        <taxon>Bacteria</taxon>
        <taxon>Bacillati</taxon>
        <taxon>Bacillota</taxon>
        <taxon>Clostridia</taxon>
        <taxon>Lachnospirales</taxon>
        <taxon>Lachnospiraceae</taxon>
        <taxon>Roseburia</taxon>
    </lineage>
</organism>
<dbReference type="Proteomes" id="UP000621540">
    <property type="component" value="Unassembled WGS sequence"/>
</dbReference>
<evidence type="ECO:0000256" key="2">
    <source>
        <dbReference type="ARBA" id="ARBA00012323"/>
    </source>
</evidence>
<dbReference type="Gene3D" id="3.30.420.40">
    <property type="match status" value="2"/>
</dbReference>
<dbReference type="EMBL" id="JACOQH010000007">
    <property type="protein sequence ID" value="MBC5754385.1"/>
    <property type="molecule type" value="Genomic_DNA"/>
</dbReference>
<evidence type="ECO:0000313" key="9">
    <source>
        <dbReference type="EMBL" id="MBC5754385.1"/>
    </source>
</evidence>
<evidence type="ECO:0000256" key="3">
    <source>
        <dbReference type="ARBA" id="ARBA00014701"/>
    </source>
</evidence>
<dbReference type="InterPro" id="IPR000600">
    <property type="entry name" value="ROK"/>
</dbReference>
<sequence>MKKYGFGVDIGGTTCKIGLFEMNGTLIEDWEIKTNTENKGASILDDVAVAIEGKMQSAGIAKEEVQGIGVGVPGPVTGDGTVLQCVNLGWGEFNVAEVLKKRTGFDVKVGNDANVAALGEMWQGGGKGHKDVVMVTLGTGVGGGIIVDGKIVAGANGAGGEIGHIMVNEEETDTCGCGKKGCLEQYASATGIVRMAKKLLASDDRETTLKNVSELTAKDIFDAAKAGDAVAKELVEKLGKVLGNALANVACVVNPEIIVIGGGVSKAGSILIDVIQKHYVETTFHACRKAEFALATLGNQAGMYGCVQMLLDM</sequence>
<keyword evidence="5" id="KW-0547">Nucleotide-binding</keyword>
<keyword evidence="6" id="KW-0418">Kinase</keyword>
<dbReference type="GO" id="GO:0004340">
    <property type="term" value="F:glucokinase activity"/>
    <property type="evidence" value="ECO:0007669"/>
    <property type="project" value="UniProtKB-EC"/>
</dbReference>
<keyword evidence="4 9" id="KW-0808">Transferase</keyword>
<accession>A0ABR7IBR7</accession>
<evidence type="ECO:0000256" key="7">
    <source>
        <dbReference type="ARBA" id="ARBA00022840"/>
    </source>
</evidence>
<evidence type="ECO:0000313" key="10">
    <source>
        <dbReference type="Proteomes" id="UP000621540"/>
    </source>
</evidence>
<keyword evidence="10" id="KW-1185">Reference proteome</keyword>
<evidence type="ECO:0000256" key="8">
    <source>
        <dbReference type="ARBA" id="ARBA00032386"/>
    </source>
</evidence>
<keyword evidence="7" id="KW-0067">ATP-binding</keyword>
<dbReference type="NCBIfam" id="TIGR00744">
    <property type="entry name" value="ROK_glcA_fam"/>
    <property type="match status" value="1"/>
</dbReference>